<dbReference type="Gene3D" id="6.10.140.210">
    <property type="match status" value="1"/>
</dbReference>
<dbReference type="InterPro" id="IPR035974">
    <property type="entry name" value="Rap/Ran-GAP_sf"/>
</dbReference>
<feature type="region of interest" description="Disordered" evidence="5">
    <location>
        <begin position="1"/>
        <end position="52"/>
    </location>
</feature>
<dbReference type="GO" id="GO:0003382">
    <property type="term" value="P:epithelial cell morphogenesis"/>
    <property type="evidence" value="ECO:0007669"/>
    <property type="project" value="TreeGrafter"/>
</dbReference>
<keyword evidence="1" id="KW-0343">GTPase activation</keyword>
<dbReference type="InterPro" id="IPR000331">
    <property type="entry name" value="Rap/Ran_GAP_dom"/>
</dbReference>
<dbReference type="PROSITE" id="PS50085">
    <property type="entry name" value="RAPGAP"/>
    <property type="match status" value="1"/>
</dbReference>
<dbReference type="PROSITE" id="PS50106">
    <property type="entry name" value="PDZ"/>
    <property type="match status" value="1"/>
</dbReference>
<feature type="compositionally biased region" description="Basic and acidic residues" evidence="5">
    <location>
        <begin position="1459"/>
        <end position="1470"/>
    </location>
</feature>
<feature type="region of interest" description="Disordered" evidence="5">
    <location>
        <begin position="422"/>
        <end position="443"/>
    </location>
</feature>
<dbReference type="Pfam" id="PF11881">
    <property type="entry name" value="SPAR_C"/>
    <property type="match status" value="1"/>
</dbReference>
<dbReference type="Pfam" id="PF21022">
    <property type="entry name" value="Rap-GAP_dimer"/>
    <property type="match status" value="1"/>
</dbReference>
<dbReference type="PANTHER" id="PTHR15711">
    <property type="entry name" value="RAP GTPASE-ACTIVATING PROTEIN"/>
    <property type="match status" value="1"/>
</dbReference>
<evidence type="ECO:0000259" key="6">
    <source>
        <dbReference type="PROSITE" id="PS50085"/>
    </source>
</evidence>
<dbReference type="InterPro" id="IPR001478">
    <property type="entry name" value="PDZ"/>
</dbReference>
<feature type="compositionally biased region" description="Low complexity" evidence="5">
    <location>
        <begin position="1261"/>
        <end position="1276"/>
    </location>
</feature>
<dbReference type="FunFam" id="3.40.50.11210:FF:000002">
    <property type="entry name" value="Signal-induced proliferation-associated 1-like protein 1"/>
    <property type="match status" value="1"/>
</dbReference>
<dbReference type="InterPro" id="IPR036034">
    <property type="entry name" value="PDZ_sf"/>
</dbReference>
<dbReference type="EMBL" id="RHFK02000004">
    <property type="protein sequence ID" value="TWW77181.1"/>
    <property type="molecule type" value="Genomic_DNA"/>
</dbReference>
<evidence type="ECO:0000256" key="3">
    <source>
        <dbReference type="ARBA" id="ARBA00023054"/>
    </source>
</evidence>
<dbReference type="Gene3D" id="3.40.50.11210">
    <property type="entry name" value="Rap/Ran-GAP"/>
    <property type="match status" value="1"/>
</dbReference>
<evidence type="ECO:0000256" key="2">
    <source>
        <dbReference type="ARBA" id="ARBA00022553"/>
    </source>
</evidence>
<accession>A0A5C6PEF0</accession>
<feature type="compositionally biased region" description="Low complexity" evidence="5">
    <location>
        <begin position="1195"/>
        <end position="1209"/>
    </location>
</feature>
<keyword evidence="2" id="KW-0597">Phosphoprotein</keyword>
<feature type="region of interest" description="Disordered" evidence="5">
    <location>
        <begin position="1170"/>
        <end position="1333"/>
    </location>
</feature>
<evidence type="ECO:0000256" key="1">
    <source>
        <dbReference type="ARBA" id="ARBA00022468"/>
    </source>
</evidence>
<feature type="region of interest" description="Disordered" evidence="5">
    <location>
        <begin position="150"/>
        <end position="170"/>
    </location>
</feature>
<feature type="compositionally biased region" description="Basic and acidic residues" evidence="5">
    <location>
        <begin position="1498"/>
        <end position="1507"/>
    </location>
</feature>
<feature type="compositionally biased region" description="Low complexity" evidence="5">
    <location>
        <begin position="224"/>
        <end position="240"/>
    </location>
</feature>
<dbReference type="GO" id="GO:0005794">
    <property type="term" value="C:Golgi apparatus"/>
    <property type="evidence" value="ECO:0007669"/>
    <property type="project" value="TreeGrafter"/>
</dbReference>
<feature type="region of interest" description="Disordered" evidence="5">
    <location>
        <begin position="373"/>
        <end position="398"/>
    </location>
</feature>
<feature type="coiled-coil region" evidence="4">
    <location>
        <begin position="1681"/>
        <end position="1729"/>
    </location>
</feature>
<dbReference type="Pfam" id="PF02145">
    <property type="entry name" value="Rap_GAP"/>
    <property type="match status" value="1"/>
</dbReference>
<proteinExistence type="predicted"/>
<dbReference type="SUPFAM" id="SSF50156">
    <property type="entry name" value="PDZ domain-like"/>
    <property type="match status" value="1"/>
</dbReference>
<feature type="region of interest" description="Disordered" evidence="5">
    <location>
        <begin position="1346"/>
        <end position="1555"/>
    </location>
</feature>
<feature type="compositionally biased region" description="Basic and acidic residues" evidence="5">
    <location>
        <begin position="282"/>
        <end position="297"/>
    </location>
</feature>
<feature type="region of interest" description="Disordered" evidence="5">
    <location>
        <begin position="221"/>
        <end position="300"/>
    </location>
</feature>
<feature type="domain" description="Rap-GAP" evidence="6">
    <location>
        <begin position="592"/>
        <end position="809"/>
    </location>
</feature>
<keyword evidence="9" id="KW-1185">Reference proteome</keyword>
<dbReference type="SUPFAM" id="SSF111347">
    <property type="entry name" value="Rap/Ran-GAP"/>
    <property type="match status" value="1"/>
</dbReference>
<dbReference type="GO" id="GO:0005096">
    <property type="term" value="F:GTPase activator activity"/>
    <property type="evidence" value="ECO:0007669"/>
    <property type="project" value="UniProtKB-KW"/>
</dbReference>
<name>A0A5C6PEF0_9TELE</name>
<feature type="compositionally biased region" description="Basic and acidic residues" evidence="5">
    <location>
        <begin position="1240"/>
        <end position="1256"/>
    </location>
</feature>
<feature type="domain" description="PDZ" evidence="7">
    <location>
        <begin position="949"/>
        <end position="1013"/>
    </location>
</feature>
<feature type="compositionally biased region" description="Polar residues" evidence="5">
    <location>
        <begin position="377"/>
        <end position="387"/>
    </location>
</feature>
<dbReference type="SMART" id="SM00228">
    <property type="entry name" value="PDZ"/>
    <property type="match status" value="1"/>
</dbReference>
<dbReference type="Proteomes" id="UP000324091">
    <property type="component" value="Chromosome 12"/>
</dbReference>
<protein>
    <submittedName>
        <fullName evidence="8">Signal-induced proliferation-associated 1-like protein 3</fullName>
    </submittedName>
</protein>
<feature type="compositionally biased region" description="Basic and acidic residues" evidence="5">
    <location>
        <begin position="243"/>
        <end position="257"/>
    </location>
</feature>
<evidence type="ECO:0000313" key="9">
    <source>
        <dbReference type="Proteomes" id="UP000324091"/>
    </source>
</evidence>
<organism evidence="8 9">
    <name type="scientific">Takifugu flavidus</name>
    <name type="common">sansaifugu</name>
    <dbReference type="NCBI Taxonomy" id="433684"/>
    <lineage>
        <taxon>Eukaryota</taxon>
        <taxon>Metazoa</taxon>
        <taxon>Chordata</taxon>
        <taxon>Craniata</taxon>
        <taxon>Vertebrata</taxon>
        <taxon>Euteleostomi</taxon>
        <taxon>Actinopterygii</taxon>
        <taxon>Neopterygii</taxon>
        <taxon>Teleostei</taxon>
        <taxon>Neoteleostei</taxon>
        <taxon>Acanthomorphata</taxon>
        <taxon>Eupercaria</taxon>
        <taxon>Tetraodontiformes</taxon>
        <taxon>Tetradontoidea</taxon>
        <taxon>Tetraodontidae</taxon>
        <taxon>Takifugu</taxon>
    </lineage>
</organism>
<feature type="region of interest" description="Disordered" evidence="5">
    <location>
        <begin position="1741"/>
        <end position="1761"/>
    </location>
</feature>
<dbReference type="GO" id="GO:0005886">
    <property type="term" value="C:plasma membrane"/>
    <property type="evidence" value="ECO:0007669"/>
    <property type="project" value="TreeGrafter"/>
</dbReference>
<evidence type="ECO:0000259" key="7">
    <source>
        <dbReference type="PROSITE" id="PS50106"/>
    </source>
</evidence>
<evidence type="ECO:0000256" key="5">
    <source>
        <dbReference type="SAM" id="MobiDB-lite"/>
    </source>
</evidence>
<sequence>MSSYRDRGVTCTSSDLLDGGGGLPQHGQFHHTANGHPASGLPDQGTPSRVSVRPKMGVRARIAEWPPRRAQSRESLLENGQIGNGSSHYGDDCSTSVSSTLLSSDTGLVRGGVARLPRRRSKDVEFRAAGFGGDRGSPLSLRVLPPLRQRSNSEMTLSEQDENEVESRGVGGMGNLFREYGSTSSIDIQGIPEQSFFDMLSQFHQERPDQRSSAPVHLGELLRAPGSTPSASLPSALSPGHTGGDDRGAGKKDGAERVRKKSGGTESSLGTSSLFRKLRSASRTELDGGKGEADDGIGRNSGDAYKPWVCSKSFVHFDAQSILFDLHEAAAQRAYAAQRRNTATGASAASVSLTISRSSAASVNEPVYSSIEDLTLNPETSSSNPSMSMDPLDRPNGTHNQNPLLLCCPHFLNETGGDGERNISFLSSSAERGGDRGGDGTRSWLRKSNSSLSVLEVPTEQQQFSRLEKLKLYSIEHVDLGARYYRDYFLSKEHSNYFGTDDKLGAVAVSIRREKLEDTKDLKDQYQYRLIVRTRELVTLRGTILEDAVASTGRHGTVRGLPLKEVLEQVVPELSISCLRLALSTPKVTEQLLKLDEQGLSQKHKVGVLLCRAGQSTEEEMYNNEEASPAFSAFLELLGEQVLLKGFTKYAAQLDTKTDSTGTHSLYTTYQGYEVMFHVSTMLPYMPSNPQQLLRKRHIGNDIVTIIFQEPGALPFTPQNIRSHFQHVFVIVRVHNPCSENTCYSVAVTRMKDVPPFGPLIPNGVTFRDPETFRNFLLAKVINAENAAHKSEKFHTMATRTRQEYLRDLAENYVSSTPLDSAGKLNNLISLASKKRERCKAREGAELGASGAVAWRVQAQDFSGGGTELPCALGVSAEFILLIDCSTKEVVFNCFCADVIGWTPERLALKIFYGRGDHIAVRVPEGCAQDIREMVQRLKSLTMGCETVDMTLRRNGLGQLGFHVRLDGTVAEVEEYGFAWQAGLRQGSRLVEICKVAAVTLTHEQMIDLLRTSVTVKVVIIPPYEEGGPRRGCTEEYEMKTMEHKPEPEPLAATYRASSRPPWRWDSPPIPAGLHSAPTPQRWTPMGPPPPQLPRSHKTLVPVPYREPQHVNKRPVSYPENHFTLSPAGGDRMLPYRNPSASFSSPSPGLISLSPMGPPGVTPGPFIRYKPSPDRYGTGQRPLLPNEPHLGVDMTSSGESSSGFTSQDSTMERCKTEPLWHVPVSSSRGPVGGGGQRRIPRQDVPGKESPVRHSKGETQYSSHSSSNTLSSNASSNHSDERWFDGGERGAGGCAGDSADPDPDPLNKGGSNDSGIDASAPYNNARHGNMPNKTMHCFAGYSGVQELSVGRSSGGGDPRRRESSPIVAAATNQNKGYRTRTFPPPGSSADKMDAFKPRAYTPQGYKTPSAEKARPVRAATTTPTSAQLSSSAPKALYGKSRQTTWLTDDVGSSPLSAAKGSDKKDKKHVDTNSKNVFGQPRLRASLRDLRSPRRTYKSTIEDDLKKLIIMDSPGETPQRDPSPRRPLQRTFSDESLCSGRREASFANSDDQGAPNDVLFTSTLPTRRHGVSNQIQAKKMPLSASELSLAEVRDKVPPLRRLDPGLMPLPDTAGGLEWSSLVSAAKAYEAQRAVSLFSLTEPQTGAADVRPVTSPVQFHTPQTPRTTPTFSGDEVPNELSSRLHHLEVMLQQLNTDLEREKQDKVVLLAEMANLRQNNQRLQEESLTTTEQLRKFSRLFSNLDKAESNHEAHSLTHGADSKRE</sequence>
<gene>
    <name evidence="8" type="ORF">D4764_12G0005710</name>
</gene>
<feature type="compositionally biased region" description="Low complexity" evidence="5">
    <location>
        <begin position="264"/>
        <end position="274"/>
    </location>
</feature>
<dbReference type="GO" id="GO:0090162">
    <property type="term" value="P:establishment of epithelial cell polarity"/>
    <property type="evidence" value="ECO:0007669"/>
    <property type="project" value="TreeGrafter"/>
</dbReference>
<dbReference type="InterPro" id="IPR021818">
    <property type="entry name" value="SIPA1L_C"/>
</dbReference>
<comment type="caution">
    <text evidence="8">The sequence shown here is derived from an EMBL/GenBank/DDBJ whole genome shotgun (WGS) entry which is preliminary data.</text>
</comment>
<dbReference type="CDD" id="cd06745">
    <property type="entry name" value="PDZ_SIPA1-like"/>
    <property type="match status" value="1"/>
</dbReference>
<dbReference type="InterPro" id="IPR050989">
    <property type="entry name" value="Rap1_Ran_GAP"/>
</dbReference>
<dbReference type="Gene3D" id="2.30.42.10">
    <property type="match status" value="1"/>
</dbReference>
<feature type="compositionally biased region" description="Low complexity" evidence="5">
    <location>
        <begin position="1415"/>
        <end position="1425"/>
    </location>
</feature>
<keyword evidence="3 4" id="KW-0175">Coiled coil</keyword>
<dbReference type="GO" id="GO:0051056">
    <property type="term" value="P:regulation of small GTPase mediated signal transduction"/>
    <property type="evidence" value="ECO:0007669"/>
    <property type="project" value="InterPro"/>
</dbReference>
<evidence type="ECO:0000256" key="4">
    <source>
        <dbReference type="SAM" id="Coils"/>
    </source>
</evidence>
<reference evidence="8 9" key="1">
    <citation type="submission" date="2019-04" db="EMBL/GenBank/DDBJ databases">
        <title>Chromosome genome assembly for Takifugu flavidus.</title>
        <authorList>
            <person name="Xiao S."/>
        </authorList>
    </citation>
    <scope>NUCLEOTIDE SEQUENCE [LARGE SCALE GENOMIC DNA]</scope>
    <source>
        <strain evidence="8">HTHZ2018</strain>
        <tissue evidence="8">Muscle</tissue>
    </source>
</reference>
<evidence type="ECO:0000313" key="8">
    <source>
        <dbReference type="EMBL" id="TWW77181.1"/>
    </source>
</evidence>
<feature type="compositionally biased region" description="Basic and acidic residues" evidence="5">
    <location>
        <begin position="1277"/>
        <end position="1287"/>
    </location>
</feature>
<dbReference type="PANTHER" id="PTHR15711:SF15">
    <property type="entry name" value="SIGNAL-INDUCED PROLIFERATION-ASSOCIATED 1-LIKE PROTEIN 3"/>
    <property type="match status" value="1"/>
</dbReference>